<organism evidence="2 3">
    <name type="scientific">Strongyloides papillosus</name>
    <name type="common">Intestinal threadworm</name>
    <dbReference type="NCBI Taxonomy" id="174720"/>
    <lineage>
        <taxon>Eukaryota</taxon>
        <taxon>Metazoa</taxon>
        <taxon>Ecdysozoa</taxon>
        <taxon>Nematoda</taxon>
        <taxon>Chromadorea</taxon>
        <taxon>Rhabditida</taxon>
        <taxon>Tylenchina</taxon>
        <taxon>Panagrolaimomorpha</taxon>
        <taxon>Strongyloidoidea</taxon>
        <taxon>Strongyloididae</taxon>
        <taxon>Strongyloides</taxon>
    </lineage>
</organism>
<evidence type="ECO:0000313" key="2">
    <source>
        <dbReference type="Proteomes" id="UP000046392"/>
    </source>
</evidence>
<dbReference type="Proteomes" id="UP000046392">
    <property type="component" value="Unplaced"/>
</dbReference>
<proteinExistence type="predicted"/>
<sequence>MKVFRKLVLFIIILISRSFQRFSLVQNSECTITVSTKCYCKNKHDEHVIVRLFEKDTRLSSNANNQNINCGTNYTLSTRTMAEKNVKNLQVKVTHIGCDHHVSKMNLMDNKTCIQIGGSNGKLNFFCQEPYLNLKKRLSRKKRF</sequence>
<reference evidence="3" key="1">
    <citation type="submission" date="2017-02" db="UniProtKB">
        <authorList>
            <consortium name="WormBaseParasite"/>
        </authorList>
    </citation>
    <scope>IDENTIFICATION</scope>
</reference>
<protein>
    <submittedName>
        <fullName evidence="3">Uncharacterized protein</fullName>
    </submittedName>
</protein>
<feature type="signal peptide" evidence="1">
    <location>
        <begin position="1"/>
        <end position="18"/>
    </location>
</feature>
<feature type="chain" id="PRO_5005895179" evidence="1">
    <location>
        <begin position="19"/>
        <end position="144"/>
    </location>
</feature>
<evidence type="ECO:0000256" key="1">
    <source>
        <dbReference type="SAM" id="SignalP"/>
    </source>
</evidence>
<accession>A0A0N5BUG0</accession>
<keyword evidence="1" id="KW-0732">Signal</keyword>
<dbReference type="AlphaFoldDB" id="A0A0N5BUG0"/>
<evidence type="ECO:0000313" key="3">
    <source>
        <dbReference type="WBParaSite" id="SPAL_0000948075.1"/>
    </source>
</evidence>
<keyword evidence="2" id="KW-1185">Reference proteome</keyword>
<name>A0A0N5BUG0_STREA</name>
<dbReference type="WBParaSite" id="SPAL_0000948075.1">
    <property type="protein sequence ID" value="SPAL_0000948075.1"/>
    <property type="gene ID" value="SPAL_0000948075"/>
</dbReference>